<dbReference type="AlphaFoldDB" id="A0A7S4P3H1"/>
<accession>A0A7S4P3H1</accession>
<dbReference type="EMBL" id="HBKN01035926">
    <property type="protein sequence ID" value="CAE2322246.1"/>
    <property type="molecule type" value="Transcribed_RNA"/>
</dbReference>
<dbReference type="PANTHER" id="PTHR10682">
    <property type="entry name" value="POLY A POLYMERASE"/>
    <property type="match status" value="1"/>
</dbReference>
<evidence type="ECO:0000256" key="3">
    <source>
        <dbReference type="ARBA" id="ARBA00022840"/>
    </source>
</evidence>
<evidence type="ECO:0000256" key="1">
    <source>
        <dbReference type="ARBA" id="ARBA00022679"/>
    </source>
</evidence>
<organism evidence="6">
    <name type="scientific">Guillardia theta</name>
    <name type="common">Cryptophyte</name>
    <name type="synonym">Cryptomonas phi</name>
    <dbReference type="NCBI Taxonomy" id="55529"/>
    <lineage>
        <taxon>Eukaryota</taxon>
        <taxon>Cryptophyceae</taxon>
        <taxon>Pyrenomonadales</taxon>
        <taxon>Geminigeraceae</taxon>
        <taxon>Guillardia</taxon>
    </lineage>
</organism>
<dbReference type="GO" id="GO:0031123">
    <property type="term" value="P:RNA 3'-end processing"/>
    <property type="evidence" value="ECO:0007669"/>
    <property type="project" value="InterPro"/>
</dbReference>
<evidence type="ECO:0000256" key="2">
    <source>
        <dbReference type="ARBA" id="ARBA00022741"/>
    </source>
</evidence>
<keyword evidence="3" id="KW-0067">ATP-binding</keyword>
<evidence type="ECO:0000313" key="6">
    <source>
        <dbReference type="EMBL" id="CAE2322246.1"/>
    </source>
</evidence>
<dbReference type="InterPro" id="IPR007010">
    <property type="entry name" value="PolA_pol_RNA-bd_dom"/>
</dbReference>
<dbReference type="GO" id="GO:0005634">
    <property type="term" value="C:nucleus"/>
    <property type="evidence" value="ECO:0007669"/>
    <property type="project" value="TreeGrafter"/>
</dbReference>
<feature type="region of interest" description="Disordered" evidence="4">
    <location>
        <begin position="158"/>
        <end position="187"/>
    </location>
</feature>
<name>A0A7S4P3H1_GUITH</name>
<dbReference type="Pfam" id="PF04926">
    <property type="entry name" value="PAP_RNA-bind"/>
    <property type="match status" value="1"/>
</dbReference>
<reference evidence="6" key="1">
    <citation type="submission" date="2021-01" db="EMBL/GenBank/DDBJ databases">
        <authorList>
            <person name="Corre E."/>
            <person name="Pelletier E."/>
            <person name="Niang G."/>
            <person name="Scheremetjew M."/>
            <person name="Finn R."/>
            <person name="Kale V."/>
            <person name="Holt S."/>
            <person name="Cochrane G."/>
            <person name="Meng A."/>
            <person name="Brown T."/>
            <person name="Cohen L."/>
        </authorList>
    </citation>
    <scope>NUCLEOTIDE SEQUENCE</scope>
    <source>
        <strain evidence="6">CCMP 2712</strain>
    </source>
</reference>
<protein>
    <recommendedName>
        <fullName evidence="5">Poly(A) polymerase RNA-binding domain-containing protein</fullName>
    </recommendedName>
</protein>
<dbReference type="PANTHER" id="PTHR10682:SF10">
    <property type="entry name" value="POLYNUCLEOTIDE ADENYLYLTRANSFERASE"/>
    <property type="match status" value="1"/>
</dbReference>
<dbReference type="Gene3D" id="3.30.70.590">
    <property type="entry name" value="Poly(A) polymerase predicted RNA binding domain"/>
    <property type="match status" value="1"/>
</dbReference>
<dbReference type="GO" id="GO:1990817">
    <property type="term" value="F:poly(A) RNA polymerase activity"/>
    <property type="evidence" value="ECO:0007669"/>
    <property type="project" value="TreeGrafter"/>
</dbReference>
<dbReference type="GO" id="GO:0003723">
    <property type="term" value="F:RNA binding"/>
    <property type="evidence" value="ECO:0007669"/>
    <property type="project" value="InterPro"/>
</dbReference>
<gene>
    <name evidence="6" type="ORF">GTHE00462_LOCUS28042</name>
</gene>
<sequence length="187" mass="21175">MFFKQYGTFVQIEVLGSEKHIEAFSGYVESQIRKLVEKLTTSQLGLYIVHPCTRHFGPIPAEHLGGGDPEDGPWQNIFFYLGLKFDDNLVRHMKASGQSVDFTQPVKEFLLGIHITDPTQTSISIKVVKRRALPEWVKKEYYSQSKFEGMRLEDEHGELESAKKRALGEASADATSNGRVKKVKKDS</sequence>
<evidence type="ECO:0000259" key="5">
    <source>
        <dbReference type="Pfam" id="PF04926"/>
    </source>
</evidence>
<feature type="domain" description="Poly(A) polymerase RNA-binding" evidence="5">
    <location>
        <begin position="2"/>
        <end position="56"/>
    </location>
</feature>
<dbReference type="SUPFAM" id="SSF55003">
    <property type="entry name" value="PAP/Archaeal CCA-adding enzyme, C-terminal domain"/>
    <property type="match status" value="1"/>
</dbReference>
<dbReference type="GO" id="GO:0005524">
    <property type="term" value="F:ATP binding"/>
    <property type="evidence" value="ECO:0007669"/>
    <property type="project" value="UniProtKB-KW"/>
</dbReference>
<proteinExistence type="predicted"/>
<feature type="compositionally biased region" description="Basic and acidic residues" evidence="4">
    <location>
        <begin position="158"/>
        <end position="167"/>
    </location>
</feature>
<keyword evidence="1" id="KW-0808">Transferase</keyword>
<dbReference type="InterPro" id="IPR011068">
    <property type="entry name" value="NuclTrfase_I-like_C"/>
</dbReference>
<evidence type="ECO:0000256" key="4">
    <source>
        <dbReference type="SAM" id="MobiDB-lite"/>
    </source>
</evidence>
<keyword evidence="2" id="KW-0547">Nucleotide-binding</keyword>